<dbReference type="FunFam" id="3.30.830.10:FF:000005">
    <property type="entry name" value="nardilysin isoform X1"/>
    <property type="match status" value="1"/>
</dbReference>
<evidence type="ECO:0000259" key="8">
    <source>
        <dbReference type="Pfam" id="PF00675"/>
    </source>
</evidence>
<dbReference type="GO" id="GO:0046872">
    <property type="term" value="F:metal ion binding"/>
    <property type="evidence" value="ECO:0007669"/>
    <property type="project" value="UniProtKB-KW"/>
</dbReference>
<comment type="similarity">
    <text evidence="1 7">Belongs to the peptidase M16 family.</text>
</comment>
<keyword evidence="5" id="KW-0862">Zinc</keyword>
<evidence type="ECO:0000259" key="9">
    <source>
        <dbReference type="Pfam" id="PF05193"/>
    </source>
</evidence>
<dbReference type="OMA" id="RMECLMD"/>
<keyword evidence="13" id="KW-1185">Reference proteome</keyword>
<organism evidence="12 13">
    <name type="scientific">Varroa destructor</name>
    <name type="common">Honeybee mite</name>
    <dbReference type="NCBI Taxonomy" id="109461"/>
    <lineage>
        <taxon>Eukaryota</taxon>
        <taxon>Metazoa</taxon>
        <taxon>Ecdysozoa</taxon>
        <taxon>Arthropoda</taxon>
        <taxon>Chelicerata</taxon>
        <taxon>Arachnida</taxon>
        <taxon>Acari</taxon>
        <taxon>Parasitiformes</taxon>
        <taxon>Mesostigmata</taxon>
        <taxon>Gamasina</taxon>
        <taxon>Dermanyssoidea</taxon>
        <taxon>Varroidae</taxon>
        <taxon>Varroa</taxon>
    </lineage>
</organism>
<evidence type="ECO:0000256" key="6">
    <source>
        <dbReference type="ARBA" id="ARBA00023049"/>
    </source>
</evidence>
<dbReference type="OrthoDB" id="952271at2759"/>
<dbReference type="InterPro" id="IPR001431">
    <property type="entry name" value="Pept_M16_Zn_BS"/>
</dbReference>
<feature type="domain" description="Coenzyme PQQ synthesis protein F-like C-terminal lobe" evidence="11">
    <location>
        <begin position="813"/>
        <end position="913"/>
    </location>
</feature>
<dbReference type="InterPro" id="IPR011765">
    <property type="entry name" value="Pept_M16_N"/>
</dbReference>
<dbReference type="InterPro" id="IPR011249">
    <property type="entry name" value="Metalloenz_LuxS/M16"/>
</dbReference>
<feature type="domain" description="Peptidase M16 C-terminal" evidence="9">
    <location>
        <begin position="237"/>
        <end position="419"/>
    </location>
</feature>
<evidence type="ECO:0000259" key="10">
    <source>
        <dbReference type="Pfam" id="PF16187"/>
    </source>
</evidence>
<dbReference type="FunCoup" id="A0A7M7KT67">
    <property type="interactions" value="1021"/>
</dbReference>
<dbReference type="Pfam" id="PF22456">
    <property type="entry name" value="PqqF-like_C_4"/>
    <property type="match status" value="1"/>
</dbReference>
<dbReference type="RefSeq" id="XP_022670285.1">
    <property type="nucleotide sequence ID" value="XM_022814550.1"/>
</dbReference>
<feature type="domain" description="Peptidase M16 N-terminal" evidence="8">
    <location>
        <begin position="81"/>
        <end position="189"/>
    </location>
</feature>
<dbReference type="Pfam" id="PF00675">
    <property type="entry name" value="Peptidase_M16"/>
    <property type="match status" value="1"/>
</dbReference>
<keyword evidence="4" id="KW-0378">Hydrolase</keyword>
<evidence type="ECO:0000256" key="5">
    <source>
        <dbReference type="ARBA" id="ARBA00022833"/>
    </source>
</evidence>
<dbReference type="GO" id="GO:0006508">
    <property type="term" value="P:proteolysis"/>
    <property type="evidence" value="ECO:0007669"/>
    <property type="project" value="UniProtKB-KW"/>
</dbReference>
<evidence type="ECO:0000313" key="13">
    <source>
        <dbReference type="Proteomes" id="UP000594260"/>
    </source>
</evidence>
<evidence type="ECO:0000256" key="1">
    <source>
        <dbReference type="ARBA" id="ARBA00007261"/>
    </source>
</evidence>
<name>A0A7M7KT67_VARDE</name>
<dbReference type="InterPro" id="IPR050626">
    <property type="entry name" value="Peptidase_M16"/>
</dbReference>
<proteinExistence type="inferred from homology"/>
<dbReference type="Gene3D" id="3.30.830.10">
    <property type="entry name" value="Metalloenzyme, LuxS/M16 peptidase-like"/>
    <property type="match status" value="4"/>
</dbReference>
<dbReference type="AlphaFoldDB" id="A0A7M7KT67"/>
<accession>A0A7M7KT67</accession>
<evidence type="ECO:0000256" key="3">
    <source>
        <dbReference type="ARBA" id="ARBA00022723"/>
    </source>
</evidence>
<protein>
    <recommendedName>
        <fullName evidence="14">Nardilysin</fullName>
    </recommendedName>
</protein>
<keyword evidence="2" id="KW-0645">Protease</keyword>
<dbReference type="PANTHER" id="PTHR43690">
    <property type="entry name" value="NARDILYSIN"/>
    <property type="match status" value="1"/>
</dbReference>
<evidence type="ECO:0008006" key="14">
    <source>
        <dbReference type="Google" id="ProtNLM"/>
    </source>
</evidence>
<dbReference type="Pfam" id="PF05193">
    <property type="entry name" value="Peptidase_M16_C"/>
    <property type="match status" value="1"/>
</dbReference>
<dbReference type="EnsemblMetazoa" id="XM_022814550">
    <property type="protein sequence ID" value="XP_022670285"/>
    <property type="gene ID" value="LOC111254068"/>
</dbReference>
<evidence type="ECO:0000259" key="11">
    <source>
        <dbReference type="Pfam" id="PF22456"/>
    </source>
</evidence>
<dbReference type="Pfam" id="PF16187">
    <property type="entry name" value="Peptidase_M16_M"/>
    <property type="match status" value="1"/>
</dbReference>
<feature type="domain" description="Peptidase M16 middle/third" evidence="10">
    <location>
        <begin position="427"/>
        <end position="689"/>
    </location>
</feature>
<evidence type="ECO:0000256" key="4">
    <source>
        <dbReference type="ARBA" id="ARBA00022801"/>
    </source>
</evidence>
<dbReference type="GO" id="GO:0005737">
    <property type="term" value="C:cytoplasm"/>
    <property type="evidence" value="ECO:0007669"/>
    <property type="project" value="UniProtKB-ARBA"/>
</dbReference>
<keyword evidence="3" id="KW-0479">Metal-binding</keyword>
<evidence type="ECO:0000256" key="7">
    <source>
        <dbReference type="RuleBase" id="RU004447"/>
    </source>
</evidence>
<dbReference type="Proteomes" id="UP000594260">
    <property type="component" value="Unplaced"/>
</dbReference>
<dbReference type="GO" id="GO:0004222">
    <property type="term" value="F:metalloendopeptidase activity"/>
    <property type="evidence" value="ECO:0007669"/>
    <property type="project" value="InterPro"/>
</dbReference>
<dbReference type="InterPro" id="IPR007863">
    <property type="entry name" value="Peptidase_M16_C"/>
</dbReference>
<dbReference type="InParanoid" id="A0A7M7KT67"/>
<dbReference type="SUPFAM" id="SSF63411">
    <property type="entry name" value="LuxS/MPP-like metallohydrolase"/>
    <property type="match status" value="4"/>
</dbReference>
<dbReference type="PANTHER" id="PTHR43690:SF18">
    <property type="entry name" value="INSULIN-DEGRADING ENZYME-RELATED"/>
    <property type="match status" value="1"/>
</dbReference>
<sequence>MPLIKSENDKRFYRLIELTNGLKAMLVSSAPQPVDNASRRLGVDLSVKRVGKQYVKASGKFGSECNKSICSSTYDEIRCRTEKMAAAALVVKAGSFQDPPHIAGLAHFLDHMLLLGSEKYPKEGEYLQFICKNGGSINATTAVDMTMFRFDTSQAAFPTALDMFANFFIKPLFREDAIDREVCAVESEFQLEQVSDIRRAKEVLARLAGDDHPMGRFVWGNISTLKDGPREKGLNIRNELINFYNNYYSADVMTLCVQSKHTLDELEQFVRASFSPVPRQKRTPIEYPKELPLKDNQNFCKLFKILPVNRILTAILSWVIPSQSSRYMSRSLDYLLYVVGHGGHNGILDHLRRRNWAFDLATGPVLDGFDHNVMCAIFTINITLTEKGASNLGEVLRLVHQYLHMLRKKGPQWWLWEELQYMAQIDFRYQGEEDPADYVCRVSKSMQIFREDHFLCGDDLYFEYDPSNIQDLMNQLTPDCCNTIFLNHNFHKDSDQFVHREPCMGAIYKIEDYPEEWTKLWNDDPSFQKQFNVPEPNQYRPTDLSIKQEASYGSEPYPVVILDRPRARLWYRKDQKFFVPRAFVNLHLITMLPYMSIEGAICVEIMTHALVQRLGPINNYAEMASLLSDVNGFNWGTTICVGGFNHKLPVLLENVLDALIRFDFSDDLFHMIKLKLGKLYHNKVLTNSRYGYEVCAAVIHRSTTVDKRREALRSITKYDVIDNTRRLCATAFVEAYVHGNLTSTEARDLISRVEMKFSASPLDRRMNQHSPVISGETYVRCLGINPEDKSSRIVNYYIYGPAHFYEETMMQILVKLMEPHCIIQLRTKQQFGYDACCSMYNCGGVIGFIVSVSPAAYKFTLSYVDEKIDDYIDSMIRMITELGQAEFNMVRDALIKAKQRTDLSIAGEQRRHWERIVQFDYMFEQNQFEVKFLRTLDLNRFRRWALRVLPARGRDRRKLSVQIVGHGQVALEECVGGEDIWKELQQKDVKKYNLDIDQPIPPMRMLAPKTGGRKLYVRDFEAYVNHCEYYPPAKRDPRARMDF</sequence>
<dbReference type="KEGG" id="vde:111254068"/>
<dbReference type="InterPro" id="IPR032632">
    <property type="entry name" value="Peptidase_M16_M"/>
</dbReference>
<keyword evidence="6" id="KW-0482">Metalloprotease</keyword>
<evidence type="ECO:0000313" key="12">
    <source>
        <dbReference type="EnsemblMetazoa" id="XP_022670285"/>
    </source>
</evidence>
<dbReference type="PROSITE" id="PS00143">
    <property type="entry name" value="INSULINASE"/>
    <property type="match status" value="1"/>
</dbReference>
<dbReference type="InterPro" id="IPR054734">
    <property type="entry name" value="PqqF-like_C_4"/>
</dbReference>
<dbReference type="GeneID" id="111254068"/>
<evidence type="ECO:0000256" key="2">
    <source>
        <dbReference type="ARBA" id="ARBA00022670"/>
    </source>
</evidence>
<reference evidence="12" key="1">
    <citation type="submission" date="2021-01" db="UniProtKB">
        <authorList>
            <consortium name="EnsemblMetazoa"/>
        </authorList>
    </citation>
    <scope>IDENTIFICATION</scope>
</reference>